<sequence length="292" mass="33300">MDLQTDGPVFIPVPGGHISKVATFYEHQFIVDYQLYLYQCRLPQPNNGRIKELFKQLSESKIVSSHIDSGHYVIHQSNGSWVGSGIDEFHEQLQNQVERYESVPEDFALERYKNESAIYIQLLGTGDYLVINANPWKPTRTRGSAAHRDFRHFEIRLILDGLPLNDGRLDEFFARTGLEFGTGKPWNPTTQMLSGKSISSVTVDVKDCIEGRDGYIDQVICENPLYQKDEFLSRLFPNRANIVSGYKYAIASCEFTQRKADTARVNRISVTDYGQLGRDTTQNISLDVTLQY</sequence>
<gene>
    <name evidence="1" type="ORF">ACFQJC_02365</name>
</gene>
<evidence type="ECO:0000313" key="1">
    <source>
        <dbReference type="EMBL" id="MFC7202343.1"/>
    </source>
</evidence>
<reference evidence="1 2" key="1">
    <citation type="journal article" date="2019" name="Int. J. Syst. Evol. Microbiol.">
        <title>The Global Catalogue of Microorganisms (GCM) 10K type strain sequencing project: providing services to taxonomists for standard genome sequencing and annotation.</title>
        <authorList>
            <consortium name="The Broad Institute Genomics Platform"/>
            <consortium name="The Broad Institute Genome Sequencing Center for Infectious Disease"/>
            <person name="Wu L."/>
            <person name="Ma J."/>
        </authorList>
    </citation>
    <scope>NUCLEOTIDE SEQUENCE [LARGE SCALE GENOMIC DNA]</scope>
    <source>
        <strain evidence="1 2">DSM 29988</strain>
    </source>
</reference>
<proteinExistence type="predicted"/>
<dbReference type="AlphaFoldDB" id="A0ABD5ZBD0"/>
<organism evidence="1 2">
    <name type="scientific">Haloferax namakaokahaiae</name>
    <dbReference type="NCBI Taxonomy" id="1748331"/>
    <lineage>
        <taxon>Archaea</taxon>
        <taxon>Methanobacteriati</taxon>
        <taxon>Methanobacteriota</taxon>
        <taxon>Stenosarchaea group</taxon>
        <taxon>Halobacteria</taxon>
        <taxon>Halobacteriales</taxon>
        <taxon>Haloferacaceae</taxon>
        <taxon>Haloferax</taxon>
    </lineage>
</organism>
<name>A0ABD5ZBD0_9EURY</name>
<dbReference type="RefSeq" id="WP_390221643.1">
    <property type="nucleotide sequence ID" value="NZ_JBHTAA010000001.1"/>
</dbReference>
<protein>
    <submittedName>
        <fullName evidence="1">Uncharacterized protein</fullName>
    </submittedName>
</protein>
<evidence type="ECO:0000313" key="2">
    <source>
        <dbReference type="Proteomes" id="UP001596481"/>
    </source>
</evidence>
<dbReference type="Proteomes" id="UP001596481">
    <property type="component" value="Unassembled WGS sequence"/>
</dbReference>
<accession>A0ABD5ZBD0</accession>
<dbReference type="EMBL" id="JBHTAA010000001">
    <property type="protein sequence ID" value="MFC7202343.1"/>
    <property type="molecule type" value="Genomic_DNA"/>
</dbReference>
<comment type="caution">
    <text evidence="1">The sequence shown here is derived from an EMBL/GenBank/DDBJ whole genome shotgun (WGS) entry which is preliminary data.</text>
</comment>
<keyword evidence="2" id="KW-1185">Reference proteome</keyword>